<dbReference type="Pfam" id="PF03797">
    <property type="entry name" value="Autotransporter"/>
    <property type="match status" value="1"/>
</dbReference>
<dbReference type="PANTHER" id="PTHR35037">
    <property type="entry name" value="C-TERMINAL REGION OF AIDA-LIKE PROTEIN"/>
    <property type="match status" value="1"/>
</dbReference>
<dbReference type="InterPro" id="IPR005546">
    <property type="entry name" value="Autotransporte_beta"/>
</dbReference>
<dbReference type="NCBIfam" id="TIGR02601">
    <property type="entry name" value="autotrns_rpt"/>
    <property type="match status" value="16"/>
</dbReference>
<dbReference type="InterPro" id="IPR006315">
    <property type="entry name" value="OM_autotransptr_brl_dom"/>
</dbReference>
<keyword evidence="3" id="KW-0378">Hydrolase</keyword>
<evidence type="ECO:0000313" key="4">
    <source>
        <dbReference type="Proteomes" id="UP000095087"/>
    </source>
</evidence>
<dbReference type="PANTHER" id="PTHR35037:SF3">
    <property type="entry name" value="C-TERMINAL REGION OF AIDA-LIKE PROTEIN"/>
    <property type="match status" value="1"/>
</dbReference>
<dbReference type="Gene3D" id="2.40.128.130">
    <property type="entry name" value="Autotransporter beta-domain"/>
    <property type="match status" value="1"/>
</dbReference>
<dbReference type="Gene3D" id="2.160.20.20">
    <property type="match status" value="10"/>
</dbReference>
<gene>
    <name evidence="3" type="ORF">A7A08_02012</name>
</gene>
<dbReference type="PATRIC" id="fig|1177755.3.peg.2019"/>
<proteinExistence type="predicted"/>
<keyword evidence="3" id="KW-0645">Protease</keyword>
<dbReference type="GO" id="GO:0006508">
    <property type="term" value="P:proteolysis"/>
    <property type="evidence" value="ECO:0007669"/>
    <property type="project" value="UniProtKB-KW"/>
</dbReference>
<organism evidence="3 4">
    <name type="scientific">Methyloligella halotolerans</name>
    <dbReference type="NCBI Taxonomy" id="1177755"/>
    <lineage>
        <taxon>Bacteria</taxon>
        <taxon>Pseudomonadati</taxon>
        <taxon>Pseudomonadota</taxon>
        <taxon>Alphaproteobacteria</taxon>
        <taxon>Hyphomicrobiales</taxon>
        <taxon>Hyphomicrobiaceae</taxon>
        <taxon>Methyloligella</taxon>
    </lineage>
</organism>
<dbReference type="InterPro" id="IPR012332">
    <property type="entry name" value="Autotransporter_pectin_lyase_C"/>
</dbReference>
<reference evidence="3 4" key="1">
    <citation type="submission" date="2016-07" db="EMBL/GenBank/DDBJ databases">
        <title>Draft genome sequence of Methyloligella halotolerans C2T (VKM B-2706T=CCUG 61687T=DSM 25045T), a halotolerant polyhydroxybutyrate accumulating methylotroph.</title>
        <authorList>
            <person name="Vasilenko O.V."/>
            <person name="Doronina N.V."/>
            <person name="Poroshina M.N."/>
            <person name="Tarlachkov S.V."/>
            <person name="Trotsenko Y.A."/>
        </authorList>
    </citation>
    <scope>NUCLEOTIDE SEQUENCE [LARGE SCALE GENOMIC DNA]</scope>
    <source>
        <strain evidence="3 4">VKM B-2706</strain>
    </source>
</reference>
<dbReference type="EMBL" id="MASI01000004">
    <property type="protein sequence ID" value="ODA67265.1"/>
    <property type="molecule type" value="Genomic_DNA"/>
</dbReference>
<dbReference type="InterPro" id="IPR051551">
    <property type="entry name" value="Autotransporter_adhesion"/>
</dbReference>
<dbReference type="GO" id="GO:0008233">
    <property type="term" value="F:peptidase activity"/>
    <property type="evidence" value="ECO:0007669"/>
    <property type="project" value="UniProtKB-KW"/>
</dbReference>
<dbReference type="Pfam" id="PF12951">
    <property type="entry name" value="PATR"/>
    <property type="match status" value="16"/>
</dbReference>
<dbReference type="EC" id="3.4.21.-" evidence="3"/>
<dbReference type="SUPFAM" id="SSF51126">
    <property type="entry name" value="Pectin lyase-like"/>
    <property type="match status" value="5"/>
</dbReference>
<dbReference type="InterPro" id="IPR011050">
    <property type="entry name" value="Pectin_lyase_fold/virulence"/>
</dbReference>
<dbReference type="Proteomes" id="UP000095087">
    <property type="component" value="Unassembled WGS sequence"/>
</dbReference>
<protein>
    <submittedName>
        <fullName evidence="3">Extracellular serine protease</fullName>
        <ecNumber evidence="3">3.4.21.-</ecNumber>
    </submittedName>
</protein>
<keyword evidence="1" id="KW-0732">Signal</keyword>
<dbReference type="GO" id="GO:0019867">
    <property type="term" value="C:outer membrane"/>
    <property type="evidence" value="ECO:0007669"/>
    <property type="project" value="InterPro"/>
</dbReference>
<dbReference type="RefSeq" id="WP_069095248.1">
    <property type="nucleotide sequence ID" value="NZ_MASI01000004.1"/>
</dbReference>
<feature type="domain" description="Autotransporter" evidence="2">
    <location>
        <begin position="1371"/>
        <end position="1649"/>
    </location>
</feature>
<dbReference type="STRING" id="1177755.A7A08_02012"/>
<evidence type="ECO:0000313" key="3">
    <source>
        <dbReference type="EMBL" id="ODA67265.1"/>
    </source>
</evidence>
<comment type="caution">
    <text evidence="3">The sequence shown here is derived from an EMBL/GenBank/DDBJ whole genome shotgun (WGS) entry which is preliminary data.</text>
</comment>
<evidence type="ECO:0000259" key="2">
    <source>
        <dbReference type="PROSITE" id="PS51208"/>
    </source>
</evidence>
<dbReference type="PROSITE" id="PS51208">
    <property type="entry name" value="AUTOTRANSPORTER"/>
    <property type="match status" value="1"/>
</dbReference>
<dbReference type="InterPro" id="IPR036709">
    <property type="entry name" value="Autotransporte_beta_dom_sf"/>
</dbReference>
<accession>A0A1E2RYT0</accession>
<evidence type="ECO:0000256" key="1">
    <source>
        <dbReference type="ARBA" id="ARBA00022729"/>
    </source>
</evidence>
<dbReference type="NCBIfam" id="TIGR01414">
    <property type="entry name" value="autotrans_barl"/>
    <property type="match status" value="1"/>
</dbReference>
<dbReference type="InterPro" id="IPR013425">
    <property type="entry name" value="Autotrns_rpt"/>
</dbReference>
<sequence>MVTGGNALPGTAIVVNATLTVNQTETIGTLSGSGTINVASGQTLTADMSSSGTFSGTIQGDGNFTKTGTGTLNLTGSSLLTGLTTIAGGILEGDTTTLVDDIVNDAELVFDQTADGTYSSVISGTGTVTKTGAGTLILTGENTYTGGTTISAGTLQIDSDSIVGDVVNNAALTFDQATNGTFAGDISGTGSLTKINTGTLILTGSNSYTGGTTISAGTLQGDTGSLVGDIVDNAALVFDQAANGTFSGDISGSGSLTKSGVGTLILSGTNTYTGGTTISAGTLQGDTDSLTGDITDNAVLVFDQVANGTFAGDISGTGSLTKSGAGTLILSGSNSYTGGTTISAGTLQGDTTSLVGDIIDNAALVFDQGSNGTFAGDVSGAGSLTKTNSGTLILTGTNSYTGGTTISAGTLQGDTTSLTGDIVDNAALVFDQAANGTFSGDISGTGSVTKTGAGTLILSGTNSYSGGTTISAGTLQGDTTSLVGDIVDNAALVFDQGSNGTFSGDISGSGSLTKTNSGTLILSGTNSYTGGTTISAGTLQGDTTSLIGDIVDNAALVFDQTANGTFSSDISGTGSLTKTGAGTLILSGANSYTGGTTISAGTLQGDTASLVGDIVDNAALVFDQGANGTFSGDISGTGSLTKTNSGTLILSGTNSYSGGTTISAGTLQGDTTSIVGDIVDNAALVFDQGSNGTFSGDISGTGSLTKTNSGTLILSGTNSYSGGTTISAGTLQGDTTSLTGDIVDNAALIFDQAANGTFSDDIAGTGSLAKTGAGTLILSGTNTYSGGTEIDQGRLSISADANLGDGAGGLTFGGSGGTLEITSTLTSSRDVALDADGAIQVTSGNDATLAGDVSGTAGLTKTGAGRLILTGTNSYTGGTLISAGTLQGDTTSLTGDITDDAALVFDQAVNGTFSGDISGTGSLTKTNAGTLTLSGSNSYSGGTTISAGTLQGDTGSLTGDIVDNAALVFDQTANGTFSGDISGTGSLTKSGAGTLSLSGSSSYTGGTTISAGTLRGDTDSLTGDIVDNAALVFDQAFDGTYSGDISGTGSLLKTGSGLVRLSGTNSFSGGATLDAGTLEIMGTGSVASDITVNAGELIVRGTAGGNVTLNGGSLAGTGTVGALTVRSGASVAPGVGSIGTIGISGNVTFDAGSIYALDINAAGVSDLINTAGSAVLNGGLVDVLAQVGTYLPNTRYLILRALGGRVGTFSSARTNFAFLTPTLEYDADSVYLVLNRTTHGGGGGGGGGGFVSFCSVATSSNQCAVAHALDRFPTSNPLFLDILNQTAPGARQAFDALSGELHASVNGALINQSRHLRDVVIGRLVQASYGGSGLGAGGPQSVQMASADIHRGMMALGYGSKDLGSDMKPLPSKHAPTFWTQGFGSWGNFDGNGNAASLDATYGGFLSGVDAEVLPGWRAGLAAGYSTSGLDEDARLSSGKVDAYHLALYGSGRVNRFNLRGGGVWSWQDLETSRYVVFPGFYEFEKASYGGDQGQVFGELAYPLMVQRDIGAEAFSGLAYVHQRTDGFTESGAVAGLSSSGKTEEVGYSSLGLRAATSMQVRGVNVSPRASVAWLHAFEPIDTVQALAFASTDIGFDVTGTPIARDSALIEAGLDFAVSPAATLSIAYDGQIASGAEEHGIKGRASWKF</sequence>
<keyword evidence="4" id="KW-1185">Reference proteome</keyword>
<dbReference type="SMART" id="SM00869">
    <property type="entry name" value="Autotransporter"/>
    <property type="match status" value="1"/>
</dbReference>
<dbReference type="OrthoDB" id="7195851at2"/>
<name>A0A1E2RYT0_9HYPH</name>
<dbReference type="SUPFAM" id="SSF103515">
    <property type="entry name" value="Autotransporter"/>
    <property type="match status" value="1"/>
</dbReference>